<dbReference type="AlphaFoldDB" id="A0A1C4G7W4"/>
<protein>
    <submittedName>
        <fullName evidence="1">RHS repeat-associated core domain-containing protein</fullName>
    </submittedName>
</protein>
<organism evidence="1 2">
    <name type="scientific">Chitinophaga costaii</name>
    <dbReference type="NCBI Taxonomy" id="1335309"/>
    <lineage>
        <taxon>Bacteria</taxon>
        <taxon>Pseudomonadati</taxon>
        <taxon>Bacteroidota</taxon>
        <taxon>Chitinophagia</taxon>
        <taxon>Chitinophagales</taxon>
        <taxon>Chitinophagaceae</taxon>
        <taxon>Chitinophaga</taxon>
    </lineage>
</organism>
<accession>A0A1C4G7W4</accession>
<gene>
    <name evidence="1" type="ORF">GA0116948_1289</name>
</gene>
<proteinExistence type="predicted"/>
<keyword evidence="2" id="KW-1185">Reference proteome</keyword>
<reference evidence="1 2" key="1">
    <citation type="submission" date="2016-08" db="EMBL/GenBank/DDBJ databases">
        <authorList>
            <person name="Seilhamer J.J."/>
        </authorList>
    </citation>
    <scope>NUCLEOTIDE SEQUENCE [LARGE SCALE GENOMIC DNA]</scope>
    <source>
        <strain evidence="1 2">A37T2</strain>
    </source>
</reference>
<dbReference type="RefSeq" id="WP_211434883.1">
    <property type="nucleotide sequence ID" value="NZ_FMAR01000028.1"/>
</dbReference>
<evidence type="ECO:0000313" key="2">
    <source>
        <dbReference type="Proteomes" id="UP000242818"/>
    </source>
</evidence>
<sequence>VLFDDQFNMVSSNSGNRQVQASPGALQTLAVSAMTIKSTGFIYIYVSNESGQDVYFDNLVVNHTSGPLLEETHYYPFGLTMAGISSHALLKLDNRYKYNGKELQSEEFADGNGLEEYDYGARFYDPAVGRFTSMDPLSEKMRRHSPYNYAFDNPIRFIDIDGMSPGDFYNKNGDHLGSDGNADQKKYVVADEQEAKQVAQTDKEKGTTQVSNLKSAVGLPSDKVLAAALDVLKRATSNGGQKEEASIVNRNGYVAESVTGPEPTIENGVQTAPDVLPKVWPGDPASAVQATIHSHPVKPLVDGDRVYGQSANNPSQQDLTTFSQFNLNIIVGPLGVLENVTKNERGEIQGTYRPNGVVLYNSNGKEQVSLTEKAVNKIVSH</sequence>
<dbReference type="NCBIfam" id="TIGR03696">
    <property type="entry name" value="Rhs_assc_core"/>
    <property type="match status" value="1"/>
</dbReference>
<evidence type="ECO:0000313" key="1">
    <source>
        <dbReference type="EMBL" id="SCC64252.1"/>
    </source>
</evidence>
<feature type="non-terminal residue" evidence="1">
    <location>
        <position position="1"/>
    </location>
</feature>
<dbReference type="PANTHER" id="PTHR32305">
    <property type="match status" value="1"/>
</dbReference>
<dbReference type="InterPro" id="IPR022385">
    <property type="entry name" value="Rhs_assc_core"/>
</dbReference>
<name>A0A1C4G7W4_9BACT</name>
<dbReference type="InterPro" id="IPR050708">
    <property type="entry name" value="T6SS_VgrG/RHS"/>
</dbReference>
<dbReference type="Gene3D" id="2.180.10.10">
    <property type="entry name" value="RHS repeat-associated core"/>
    <property type="match status" value="1"/>
</dbReference>
<dbReference type="EMBL" id="FMAR01000028">
    <property type="protein sequence ID" value="SCC64252.1"/>
    <property type="molecule type" value="Genomic_DNA"/>
</dbReference>
<dbReference type="STRING" id="1335309.GA0116948_1289"/>
<dbReference type="PANTHER" id="PTHR32305:SF15">
    <property type="entry name" value="PROTEIN RHSA-RELATED"/>
    <property type="match status" value="1"/>
</dbReference>
<dbReference type="Proteomes" id="UP000242818">
    <property type="component" value="Unassembled WGS sequence"/>
</dbReference>